<accession>A0A511MV33</accession>
<reference evidence="5 6" key="1">
    <citation type="submission" date="2019-07" db="EMBL/GenBank/DDBJ databases">
        <title>Whole genome shotgun sequence of Deinococcus cellulosilyticus NBRC 106333.</title>
        <authorList>
            <person name="Hosoyama A."/>
            <person name="Uohara A."/>
            <person name="Ohji S."/>
            <person name="Ichikawa N."/>
        </authorList>
    </citation>
    <scope>NUCLEOTIDE SEQUENCE [LARGE SCALE GENOMIC DNA]</scope>
    <source>
        <strain evidence="5 6">NBRC 106333</strain>
    </source>
</reference>
<dbReference type="RefSeq" id="WP_146881596.1">
    <property type="nucleotide sequence ID" value="NZ_BJXB01000001.1"/>
</dbReference>
<name>A0A511MV33_DEIC1</name>
<evidence type="ECO:0000256" key="2">
    <source>
        <dbReference type="ARBA" id="ARBA00022448"/>
    </source>
</evidence>
<dbReference type="PANTHER" id="PTHR30061">
    <property type="entry name" value="MALTOSE-BINDING PERIPLASMIC PROTEIN"/>
    <property type="match status" value="1"/>
</dbReference>
<dbReference type="OrthoDB" id="9795467at2"/>
<dbReference type="GO" id="GO:0015768">
    <property type="term" value="P:maltose transport"/>
    <property type="evidence" value="ECO:0007669"/>
    <property type="project" value="TreeGrafter"/>
</dbReference>
<keyword evidence="2" id="KW-0813">Transport</keyword>
<feature type="signal peptide" evidence="4">
    <location>
        <begin position="1"/>
        <end position="20"/>
    </location>
</feature>
<dbReference type="PANTHER" id="PTHR30061:SF50">
    <property type="entry name" value="MALTOSE_MALTODEXTRIN-BINDING PERIPLASMIC PROTEIN"/>
    <property type="match status" value="1"/>
</dbReference>
<protein>
    <submittedName>
        <fullName evidence="5">ABC transporter substrate-binding protein</fullName>
    </submittedName>
</protein>
<keyword evidence="6" id="KW-1185">Reference proteome</keyword>
<keyword evidence="3 4" id="KW-0732">Signal</keyword>
<evidence type="ECO:0000313" key="5">
    <source>
        <dbReference type="EMBL" id="GEM44435.1"/>
    </source>
</evidence>
<evidence type="ECO:0000256" key="4">
    <source>
        <dbReference type="SAM" id="SignalP"/>
    </source>
</evidence>
<dbReference type="GO" id="GO:0042956">
    <property type="term" value="P:maltodextrin transmembrane transport"/>
    <property type="evidence" value="ECO:0007669"/>
    <property type="project" value="TreeGrafter"/>
</dbReference>
<dbReference type="InterPro" id="IPR006059">
    <property type="entry name" value="SBP"/>
</dbReference>
<dbReference type="GO" id="GO:0055052">
    <property type="term" value="C:ATP-binding cassette (ABC) transporter complex, substrate-binding subunit-containing"/>
    <property type="evidence" value="ECO:0007669"/>
    <property type="project" value="TreeGrafter"/>
</dbReference>
<organism evidence="5 6">
    <name type="scientific">Deinococcus cellulosilyticus (strain DSM 18568 / NBRC 106333 / KACC 11606 / 5516J-15)</name>
    <dbReference type="NCBI Taxonomy" id="1223518"/>
    <lineage>
        <taxon>Bacteria</taxon>
        <taxon>Thermotogati</taxon>
        <taxon>Deinococcota</taxon>
        <taxon>Deinococci</taxon>
        <taxon>Deinococcales</taxon>
        <taxon>Deinococcaceae</taxon>
        <taxon>Deinococcus</taxon>
    </lineage>
</organism>
<evidence type="ECO:0000256" key="1">
    <source>
        <dbReference type="ARBA" id="ARBA00008520"/>
    </source>
</evidence>
<evidence type="ECO:0000313" key="6">
    <source>
        <dbReference type="Proteomes" id="UP000321306"/>
    </source>
</evidence>
<dbReference type="Proteomes" id="UP000321306">
    <property type="component" value="Unassembled WGS sequence"/>
</dbReference>
<feature type="chain" id="PRO_5021719305" evidence="4">
    <location>
        <begin position="21"/>
        <end position="426"/>
    </location>
</feature>
<sequence>MKRQTLITLALATLASPALAKDTVTIWYPWGDADGQTILDAAAEYNKAQDNVTIKAVLVSGAGIQGTSQGKFLTAVASGQAPDAVLYWGQDVLPGLASIGALMPLNDILSKAGIKGSNFNSTAWKAMQFGGKTYGVPEMSNVMMLYYNKDLFKAAGLDPNKPPKTIEELDAYADKLTVKKGKDIDVMGFIPWIAQGNAALWTGAFGGSFLNSKTKKSDLTNAGTLKALQWQATYIKKYGADELNRFQGSLGNLAASSGSDPFIAGKIAMEVNGQWHAGFIKRYGAKLNYGVAPVPMPKGARYPNSFTVGNTWMIPKGSKNALEALKFIAWFSDARRSAAVADKVFNISPVKGAPELQKVADEPVMKLATELLSKGRTYTLPPLVDLLAVNNELTSAFQAVQLGKTDPRTALETAQKNVEKAAAQGR</sequence>
<evidence type="ECO:0000256" key="3">
    <source>
        <dbReference type="ARBA" id="ARBA00022729"/>
    </source>
</evidence>
<proteinExistence type="inferred from homology"/>
<dbReference type="GO" id="GO:1901982">
    <property type="term" value="F:maltose binding"/>
    <property type="evidence" value="ECO:0007669"/>
    <property type="project" value="TreeGrafter"/>
</dbReference>
<dbReference type="EMBL" id="BJXB01000001">
    <property type="protein sequence ID" value="GEM44435.1"/>
    <property type="molecule type" value="Genomic_DNA"/>
</dbReference>
<dbReference type="SUPFAM" id="SSF53850">
    <property type="entry name" value="Periplasmic binding protein-like II"/>
    <property type="match status" value="1"/>
</dbReference>
<comment type="similarity">
    <text evidence="1">Belongs to the bacterial solute-binding protein 1 family.</text>
</comment>
<dbReference type="AlphaFoldDB" id="A0A511MV33"/>
<dbReference type="CDD" id="cd14748">
    <property type="entry name" value="PBP2_UgpB"/>
    <property type="match status" value="1"/>
</dbReference>
<dbReference type="Pfam" id="PF01547">
    <property type="entry name" value="SBP_bac_1"/>
    <property type="match status" value="1"/>
</dbReference>
<dbReference type="Gene3D" id="3.40.190.10">
    <property type="entry name" value="Periplasmic binding protein-like II"/>
    <property type="match status" value="2"/>
</dbReference>
<gene>
    <name evidence="5" type="ORF">DC3_00700</name>
</gene>
<comment type="caution">
    <text evidence="5">The sequence shown here is derived from an EMBL/GenBank/DDBJ whole genome shotgun (WGS) entry which is preliminary data.</text>
</comment>